<dbReference type="Proteomes" id="UP000664940">
    <property type="component" value="Unassembled WGS sequence"/>
</dbReference>
<organism evidence="1 2">
    <name type="scientific">Phyllostomus discolor</name>
    <name type="common">pale spear-nosed bat</name>
    <dbReference type="NCBI Taxonomy" id="89673"/>
    <lineage>
        <taxon>Eukaryota</taxon>
        <taxon>Metazoa</taxon>
        <taxon>Chordata</taxon>
        <taxon>Craniata</taxon>
        <taxon>Vertebrata</taxon>
        <taxon>Euteleostomi</taxon>
        <taxon>Mammalia</taxon>
        <taxon>Eutheria</taxon>
        <taxon>Laurasiatheria</taxon>
        <taxon>Chiroptera</taxon>
        <taxon>Yangochiroptera</taxon>
        <taxon>Phyllostomidae</taxon>
        <taxon>Phyllostominae</taxon>
        <taxon>Phyllostomus</taxon>
    </lineage>
</organism>
<reference evidence="1 2" key="1">
    <citation type="journal article" date="2020" name="Nature">
        <title>Six reference-quality genomes reveal evolution of bat adaptations.</title>
        <authorList>
            <person name="Jebb D."/>
            <person name="Huang Z."/>
            <person name="Pippel M."/>
            <person name="Hughes G.M."/>
            <person name="Lavrichenko K."/>
            <person name="Devanna P."/>
            <person name="Winkler S."/>
            <person name="Jermiin L.S."/>
            <person name="Skirmuntt E.C."/>
            <person name="Katzourakis A."/>
            <person name="Burkitt-Gray L."/>
            <person name="Ray D.A."/>
            <person name="Sullivan K.A.M."/>
            <person name="Roscito J.G."/>
            <person name="Kirilenko B.M."/>
            <person name="Davalos L.M."/>
            <person name="Corthals A.P."/>
            <person name="Power M.L."/>
            <person name="Jones G."/>
            <person name="Ransome R.D."/>
            <person name="Dechmann D.K.N."/>
            <person name="Locatelli A.G."/>
            <person name="Puechmaille S.J."/>
            <person name="Fedrigo O."/>
            <person name="Jarvis E.D."/>
            <person name="Hiller M."/>
            <person name="Vernes S.C."/>
            <person name="Myers E.W."/>
            <person name="Teeling E.C."/>
        </authorList>
    </citation>
    <scope>NUCLEOTIDE SEQUENCE [LARGE SCALE GENOMIC DNA]</scope>
    <source>
        <strain evidence="1">Bat1K_MPI-CBG_1</strain>
    </source>
</reference>
<dbReference type="EMBL" id="JABVXQ010000003">
    <property type="protein sequence ID" value="KAF6120029.1"/>
    <property type="molecule type" value="Genomic_DNA"/>
</dbReference>
<evidence type="ECO:0000313" key="2">
    <source>
        <dbReference type="Proteomes" id="UP000664940"/>
    </source>
</evidence>
<name>A0A834AZY9_9CHIR</name>
<accession>A0A834AZY9</accession>
<proteinExistence type="predicted"/>
<sequence length="206" mass="21631">MQFHPCLGAPVANSTAPHPILFFPWSGDCKGTSQLCPSLCLGQVTRALSVQWGCASWSQPGRPSSLSCHSQMGQRPRGPWSQAWPSGSLCPYYWLGGLSSYHQPGLPMGEAHVGGFLFEGSQGHKAPPRLPRPWKAPLAPPSGGPRGVWVSSRRLCSTPQVPHSPLLGSRAQKAVLLSLGQVGPAPAAPACGSYTKFGGGGPESQC</sequence>
<dbReference type="AlphaFoldDB" id="A0A834AZY9"/>
<comment type="caution">
    <text evidence="1">The sequence shown here is derived from an EMBL/GenBank/DDBJ whole genome shotgun (WGS) entry which is preliminary data.</text>
</comment>
<protein>
    <submittedName>
        <fullName evidence="1">Uncharacterized protein</fullName>
    </submittedName>
</protein>
<evidence type="ECO:0000313" key="1">
    <source>
        <dbReference type="EMBL" id="KAF6120029.1"/>
    </source>
</evidence>
<gene>
    <name evidence="1" type="ORF">HJG60_010357</name>
</gene>